<protein>
    <submittedName>
        <fullName evidence="1">Uncharacterized protein</fullName>
    </submittedName>
</protein>
<accession>A0A0F9KL48</accession>
<feature type="non-terminal residue" evidence="1">
    <location>
        <position position="1"/>
    </location>
</feature>
<comment type="caution">
    <text evidence="1">The sequence shown here is derived from an EMBL/GenBank/DDBJ whole genome shotgun (WGS) entry which is preliminary data.</text>
</comment>
<sequence>KETWVQLYQDYTGLGMDETTSLMVISELFNATTDEIKSFLVNAKIIK</sequence>
<proteinExistence type="predicted"/>
<dbReference type="AlphaFoldDB" id="A0A0F9KL48"/>
<gene>
    <name evidence="1" type="ORF">LCGC14_1620620</name>
</gene>
<dbReference type="EMBL" id="LAZR01013235">
    <property type="protein sequence ID" value="KKM22898.1"/>
    <property type="molecule type" value="Genomic_DNA"/>
</dbReference>
<evidence type="ECO:0000313" key="1">
    <source>
        <dbReference type="EMBL" id="KKM22898.1"/>
    </source>
</evidence>
<name>A0A0F9KL48_9ZZZZ</name>
<reference evidence="1" key="1">
    <citation type="journal article" date="2015" name="Nature">
        <title>Complex archaea that bridge the gap between prokaryotes and eukaryotes.</title>
        <authorList>
            <person name="Spang A."/>
            <person name="Saw J.H."/>
            <person name="Jorgensen S.L."/>
            <person name="Zaremba-Niedzwiedzka K."/>
            <person name="Martijn J."/>
            <person name="Lind A.E."/>
            <person name="van Eijk R."/>
            <person name="Schleper C."/>
            <person name="Guy L."/>
            <person name="Ettema T.J."/>
        </authorList>
    </citation>
    <scope>NUCLEOTIDE SEQUENCE</scope>
</reference>
<organism evidence="1">
    <name type="scientific">marine sediment metagenome</name>
    <dbReference type="NCBI Taxonomy" id="412755"/>
    <lineage>
        <taxon>unclassified sequences</taxon>
        <taxon>metagenomes</taxon>
        <taxon>ecological metagenomes</taxon>
    </lineage>
</organism>